<accession>A0A0E9VML0</accession>
<evidence type="ECO:0000313" key="1">
    <source>
        <dbReference type="EMBL" id="JAH79241.1"/>
    </source>
</evidence>
<dbReference type="EMBL" id="GBXM01029336">
    <property type="protein sequence ID" value="JAH79241.1"/>
    <property type="molecule type" value="Transcribed_RNA"/>
</dbReference>
<dbReference type="AlphaFoldDB" id="A0A0E9VML0"/>
<name>A0A0E9VML0_ANGAN</name>
<sequence length="38" mass="4385">MRIPGYLFVSKCKPITKRQMQGIVITNRESTCSPLIKF</sequence>
<reference evidence="1" key="1">
    <citation type="submission" date="2014-11" db="EMBL/GenBank/DDBJ databases">
        <authorList>
            <person name="Amaro Gonzalez C."/>
        </authorList>
    </citation>
    <scope>NUCLEOTIDE SEQUENCE</scope>
</reference>
<protein>
    <submittedName>
        <fullName evidence="1">Uncharacterized protein</fullName>
    </submittedName>
</protein>
<proteinExistence type="predicted"/>
<reference evidence="1" key="2">
    <citation type="journal article" date="2015" name="Fish Shellfish Immunol.">
        <title>Early steps in the European eel (Anguilla anguilla)-Vibrio vulnificus interaction in the gills: Role of the RtxA13 toxin.</title>
        <authorList>
            <person name="Callol A."/>
            <person name="Pajuelo D."/>
            <person name="Ebbesson L."/>
            <person name="Teles M."/>
            <person name="MacKenzie S."/>
            <person name="Amaro C."/>
        </authorList>
    </citation>
    <scope>NUCLEOTIDE SEQUENCE</scope>
</reference>
<organism evidence="1">
    <name type="scientific">Anguilla anguilla</name>
    <name type="common">European freshwater eel</name>
    <name type="synonym">Muraena anguilla</name>
    <dbReference type="NCBI Taxonomy" id="7936"/>
    <lineage>
        <taxon>Eukaryota</taxon>
        <taxon>Metazoa</taxon>
        <taxon>Chordata</taxon>
        <taxon>Craniata</taxon>
        <taxon>Vertebrata</taxon>
        <taxon>Euteleostomi</taxon>
        <taxon>Actinopterygii</taxon>
        <taxon>Neopterygii</taxon>
        <taxon>Teleostei</taxon>
        <taxon>Anguilliformes</taxon>
        <taxon>Anguillidae</taxon>
        <taxon>Anguilla</taxon>
    </lineage>
</organism>